<dbReference type="EMBL" id="BLVP01000006">
    <property type="protein sequence ID" value="GFM36451.1"/>
    <property type="molecule type" value="Genomic_DNA"/>
</dbReference>
<keyword evidence="2" id="KW-1185">Reference proteome</keyword>
<sequence length="227" mass="26335">MAVAMKNLTWQFIRHASESYLTFSNYHFNIQQSVRSNFEKIKKDYLVKKKRDIRKQRAQFVSLDRYGLPSNTPESFTKKEAQSDIDSAVRFRACLELVYGERSPHDPLFRTLTTLNYSHQDGTVLNHESGVTIKMEPFAWIETGCQPDRISMNPHIILPKLPSINPAMLDDKQKSDLAKIYKTYDFPSQIRSEMSKLGLKKTEYLDEVEELIDAYAITDIQQTSNDN</sequence>
<organism evidence="1 2">
    <name type="scientific">Desulfovibrio psychrotolerans</name>
    <dbReference type="NCBI Taxonomy" id="415242"/>
    <lineage>
        <taxon>Bacteria</taxon>
        <taxon>Pseudomonadati</taxon>
        <taxon>Thermodesulfobacteriota</taxon>
        <taxon>Desulfovibrionia</taxon>
        <taxon>Desulfovibrionales</taxon>
        <taxon>Desulfovibrionaceae</taxon>
        <taxon>Desulfovibrio</taxon>
    </lineage>
</organism>
<accession>A0A7J0BTE8</accession>
<protein>
    <submittedName>
        <fullName evidence="1">Uncharacterized protein</fullName>
    </submittedName>
</protein>
<dbReference type="AlphaFoldDB" id="A0A7J0BTE8"/>
<evidence type="ECO:0000313" key="1">
    <source>
        <dbReference type="EMBL" id="GFM36451.1"/>
    </source>
</evidence>
<dbReference type="RefSeq" id="WP_174409127.1">
    <property type="nucleotide sequence ID" value="NZ_BLVP01000006.1"/>
</dbReference>
<proteinExistence type="predicted"/>
<evidence type="ECO:0000313" key="2">
    <source>
        <dbReference type="Proteomes" id="UP000503820"/>
    </source>
</evidence>
<comment type="caution">
    <text evidence="1">The sequence shown here is derived from an EMBL/GenBank/DDBJ whole genome shotgun (WGS) entry which is preliminary data.</text>
</comment>
<reference evidence="1 2" key="1">
    <citation type="submission" date="2020-05" db="EMBL/GenBank/DDBJ databases">
        <title>Draft genome sequence of Desulfovibrio psychrotolerans JS1T.</title>
        <authorList>
            <person name="Ueno A."/>
            <person name="Tamazawa S."/>
            <person name="Tamamura S."/>
            <person name="Murakami T."/>
            <person name="Kiyama T."/>
            <person name="Inomata H."/>
            <person name="Amano Y."/>
            <person name="Miyakawa K."/>
            <person name="Tamaki H."/>
            <person name="Naganuma T."/>
            <person name="Kaneko K."/>
        </authorList>
    </citation>
    <scope>NUCLEOTIDE SEQUENCE [LARGE SCALE GENOMIC DNA]</scope>
    <source>
        <strain evidence="1 2">JS1</strain>
    </source>
</reference>
<name>A0A7J0BTE8_9BACT</name>
<gene>
    <name evidence="1" type="ORF">DSM19430T_11350</name>
</gene>
<dbReference type="Proteomes" id="UP000503820">
    <property type="component" value="Unassembled WGS sequence"/>
</dbReference>